<organism evidence="1 2">
    <name type="scientific">Scortum barcoo</name>
    <name type="common">barcoo grunter</name>
    <dbReference type="NCBI Taxonomy" id="214431"/>
    <lineage>
        <taxon>Eukaryota</taxon>
        <taxon>Metazoa</taxon>
        <taxon>Chordata</taxon>
        <taxon>Craniata</taxon>
        <taxon>Vertebrata</taxon>
        <taxon>Euteleostomi</taxon>
        <taxon>Actinopterygii</taxon>
        <taxon>Neopterygii</taxon>
        <taxon>Teleostei</taxon>
        <taxon>Neoteleostei</taxon>
        <taxon>Acanthomorphata</taxon>
        <taxon>Eupercaria</taxon>
        <taxon>Centrarchiformes</taxon>
        <taxon>Terapontoidei</taxon>
        <taxon>Terapontidae</taxon>
        <taxon>Scortum</taxon>
    </lineage>
</organism>
<accession>A0ACB8VP34</accession>
<reference evidence="1" key="1">
    <citation type="submission" date="2022-04" db="EMBL/GenBank/DDBJ databases">
        <title>Jade perch genome.</title>
        <authorList>
            <person name="Chao B."/>
        </authorList>
    </citation>
    <scope>NUCLEOTIDE SEQUENCE</scope>
    <source>
        <strain evidence="1">CB-2022</strain>
    </source>
</reference>
<dbReference type="EMBL" id="CM041549">
    <property type="protein sequence ID" value="KAI3357174.1"/>
    <property type="molecule type" value="Genomic_DNA"/>
</dbReference>
<sequence>MGSGESTTRKVSFGVDDEDRVRILRGVKLSEDVLQRMRGVANIAPERTSSPASSPQKDTGASRSTNSSSRPQQSPQHRPQPSTQSSTGKSGSYAKEEQRRYERQQTILKEELSKLAQRERESAREEVTKAMSRERLHTRQEAEKAKQLVQAYTVKCITGNGNESPITLSFLPWRQYYQCSASGKLHPESFLELEIGMVQGWRFSRGKGRACFTHQPAPVSLRKQHYTVFNSLLCVCALLQAQQLHKKDAQLKALDAFYKEQLAQLEERILYARIIKAQIIKKHKNRSCHSEVTMNSANKYYLELLHLVEEYDSDLSTHFTSSAVFSGISLNIRNDLISAIASIRTEANLERYKQSKEQFHQAASKTEANLRSRNTDPVCPGLQAQILSCYRESRDQTLRCSDLAKEYMQCINAAKKVRAFVRS</sequence>
<evidence type="ECO:0000313" key="1">
    <source>
        <dbReference type="EMBL" id="KAI3357174.1"/>
    </source>
</evidence>
<comment type="caution">
    <text evidence="1">The sequence shown here is derived from an EMBL/GenBank/DDBJ whole genome shotgun (WGS) entry which is preliminary data.</text>
</comment>
<gene>
    <name evidence="1" type="ORF">L3Q82_015634</name>
</gene>
<proteinExistence type="predicted"/>
<evidence type="ECO:0000313" key="2">
    <source>
        <dbReference type="Proteomes" id="UP000831701"/>
    </source>
</evidence>
<dbReference type="Proteomes" id="UP000831701">
    <property type="component" value="Chromosome 19"/>
</dbReference>
<keyword evidence="2" id="KW-1185">Reference proteome</keyword>
<protein>
    <submittedName>
        <fullName evidence="1">Uncharacterized protein</fullName>
    </submittedName>
</protein>
<name>A0ACB8VP34_9TELE</name>